<evidence type="ECO:0000313" key="2">
    <source>
        <dbReference type="EMBL" id="SMX53854.1"/>
    </source>
</evidence>
<dbReference type="SUPFAM" id="SSF51658">
    <property type="entry name" value="Xylose isomerase-like"/>
    <property type="match status" value="1"/>
</dbReference>
<dbReference type="Gene3D" id="3.20.20.150">
    <property type="entry name" value="Divalent-metal-dependent TIM barrel enzymes"/>
    <property type="match status" value="1"/>
</dbReference>
<feature type="domain" description="Xylose isomerase-like TIM barrel" evidence="1">
    <location>
        <begin position="331"/>
        <end position="518"/>
    </location>
</feature>
<dbReference type="PANTHER" id="PTHR43434">
    <property type="entry name" value="PHOSPHOGLYCOLATE PHOSPHATASE"/>
    <property type="match status" value="1"/>
</dbReference>
<dbReference type="InterPro" id="IPR036237">
    <property type="entry name" value="Xyl_isomerase-like_sf"/>
</dbReference>
<evidence type="ECO:0000313" key="3">
    <source>
        <dbReference type="Proteomes" id="UP000195514"/>
    </source>
</evidence>
<dbReference type="InterPro" id="IPR050155">
    <property type="entry name" value="HAD-like_hydrolase_sf"/>
</dbReference>
<protein>
    <recommendedName>
        <fullName evidence="1">Xylose isomerase-like TIM barrel domain-containing protein</fullName>
    </recommendedName>
</protein>
<dbReference type="SUPFAM" id="SSF56784">
    <property type="entry name" value="HAD-like"/>
    <property type="match status" value="1"/>
</dbReference>
<sequence>MNKIENNPIKALFFKIEGTLAYQQKDIESAQDLILRMIDVLGVDCQPADFAEKLIKGESEYQTWSEKYFVDLAPEEKWSRFLLRDLSKELIREHAHTLEKLWRESQAGWQLAEGVVNTLQELSDRGYTLATISRNSLKHLQGETFLDLFCARVQPNNTKRYQPHSGLLLEAAAQCNLSPDECAYIGDRPSRDVIGAREAGLREVILLKNQYTTEDKTPCPMQADAQLSDMTELLDCYPPLNGSNAHRKALKISPVLFDAALSTINWNRERISINEFFEIGRELGFARFELNHQIPLEVYEQIDFNRYYISSLHNPCPAIQHMKKLEKEDKILTSVDEKLRQVGVDVLKNTIEHAYRLGARNIVIHSGRVTGDESMDLELRKLFRAGKQNTHEFRVLRERMIADRKERGKPHLEALVRSLSEIVGFAEGTNILLGIENLMYYYEFPTFEEIQVLLETFDQPWIGWHFDVGHLEIMANLGLESIPHWLDAFDKRMVGIHLHDVNGIDDHFAPGDGKIDFSVVGPRLQPFTQVTVEVKPFVSTQEIRAGLPVLEDTGCIARL</sequence>
<dbReference type="PANTHER" id="PTHR43434:SF1">
    <property type="entry name" value="PHOSPHOGLYCOLATE PHOSPHATASE"/>
    <property type="match status" value="1"/>
</dbReference>
<dbReference type="AlphaFoldDB" id="A0A1Y6K2J2"/>
<gene>
    <name evidence="2" type="ORF">CFX1CAM_0789</name>
</gene>
<dbReference type="RefSeq" id="WP_087861768.1">
    <property type="nucleotide sequence ID" value="NZ_LT859958.1"/>
</dbReference>
<organism evidence="2 3">
    <name type="scientific">Candidatus Brevifilum fermentans</name>
    <dbReference type="NCBI Taxonomy" id="1986204"/>
    <lineage>
        <taxon>Bacteria</taxon>
        <taxon>Bacillati</taxon>
        <taxon>Chloroflexota</taxon>
        <taxon>Anaerolineae</taxon>
        <taxon>Anaerolineales</taxon>
        <taxon>Anaerolineaceae</taxon>
        <taxon>Candidatus Brevifilum</taxon>
    </lineage>
</organism>
<dbReference type="Pfam" id="PF01261">
    <property type="entry name" value="AP_endonuc_2"/>
    <property type="match status" value="1"/>
</dbReference>
<dbReference type="Proteomes" id="UP000195514">
    <property type="component" value="Chromosome I"/>
</dbReference>
<dbReference type="InterPro" id="IPR036412">
    <property type="entry name" value="HAD-like_sf"/>
</dbReference>
<proteinExistence type="predicted"/>
<accession>A0A1Y6K2J2</accession>
<dbReference type="Gene3D" id="3.40.50.1000">
    <property type="entry name" value="HAD superfamily/HAD-like"/>
    <property type="match status" value="1"/>
</dbReference>
<dbReference type="GO" id="GO:0008967">
    <property type="term" value="F:phosphoglycolate phosphatase activity"/>
    <property type="evidence" value="ECO:0007669"/>
    <property type="project" value="TreeGrafter"/>
</dbReference>
<dbReference type="KEGG" id="abat:CFX1CAM_0789"/>
<evidence type="ECO:0000259" key="1">
    <source>
        <dbReference type="Pfam" id="PF01261"/>
    </source>
</evidence>
<dbReference type="Pfam" id="PF00702">
    <property type="entry name" value="Hydrolase"/>
    <property type="match status" value="1"/>
</dbReference>
<dbReference type="EMBL" id="LT859958">
    <property type="protein sequence ID" value="SMX53854.1"/>
    <property type="molecule type" value="Genomic_DNA"/>
</dbReference>
<dbReference type="OrthoDB" id="270844at2"/>
<name>A0A1Y6K2J2_9CHLR</name>
<dbReference type="CDD" id="cd01427">
    <property type="entry name" value="HAD_like"/>
    <property type="match status" value="1"/>
</dbReference>
<keyword evidence="3" id="KW-1185">Reference proteome</keyword>
<reference evidence="3" key="1">
    <citation type="submission" date="2017-05" db="EMBL/GenBank/DDBJ databases">
        <authorList>
            <person name="Kirkegaard R."/>
            <person name="Mcilroy J S."/>
        </authorList>
    </citation>
    <scope>NUCLEOTIDE SEQUENCE [LARGE SCALE GENOMIC DNA]</scope>
</reference>
<dbReference type="InterPro" id="IPR023214">
    <property type="entry name" value="HAD_sf"/>
</dbReference>
<dbReference type="InterPro" id="IPR013022">
    <property type="entry name" value="Xyl_isomerase-like_TIM-brl"/>
</dbReference>
<dbReference type="GO" id="GO:0006281">
    <property type="term" value="P:DNA repair"/>
    <property type="evidence" value="ECO:0007669"/>
    <property type="project" value="TreeGrafter"/>
</dbReference>